<dbReference type="KEGG" id="ahe:Arch_0122"/>
<sequence length="154" mass="17348">MNLDDAYRMGRRLMDQHGLAEWTLEFDRAKRRAGATHFAHTKITLSRALTEACPETTVRDTILHEIAHAIVGPRHGHDDVWRRTCVKIGGTGAARLEGAPQIPGAWVGKCPAGHEIQRHRRPTRPMSCATCQPKRFSAEHQFVWRRRLGAADQA</sequence>
<organism evidence="2 3">
    <name type="scientific">Arcanobacterium haemolyticum (strain ATCC 9345 / DSM 20595 / CCM 5947 / CCUG 17215 / LMG 16163 / NBRC 15585 / NCTC 8452 / 11018)</name>
    <dbReference type="NCBI Taxonomy" id="644284"/>
    <lineage>
        <taxon>Bacteria</taxon>
        <taxon>Bacillati</taxon>
        <taxon>Actinomycetota</taxon>
        <taxon>Actinomycetes</taxon>
        <taxon>Actinomycetales</taxon>
        <taxon>Actinomycetaceae</taxon>
        <taxon>Arcanobacterium</taxon>
    </lineage>
</organism>
<reference evidence="2 3" key="1">
    <citation type="journal article" date="2010" name="Stand. Genomic Sci.">
        <title>Complete genome sequence of Arcanobacterium haemolyticum type strain (11018).</title>
        <authorList>
            <person name="Yasawong M."/>
            <person name="Teshima H."/>
            <person name="Lapidus A."/>
            <person name="Nolan M."/>
            <person name="Lucas S."/>
            <person name="Glavina Del Rio T."/>
            <person name="Tice H."/>
            <person name="Cheng J."/>
            <person name="Bruce D."/>
            <person name="Detter C."/>
            <person name="Tapia R."/>
            <person name="Han C."/>
            <person name="Goodwin L."/>
            <person name="Pitluck S."/>
            <person name="Liolios K."/>
            <person name="Ivanova N."/>
            <person name="Mavromatis K."/>
            <person name="Mikhailova N."/>
            <person name="Pati A."/>
            <person name="Chen A."/>
            <person name="Palaniappan K."/>
            <person name="Land M."/>
            <person name="Hauser L."/>
            <person name="Chang Y."/>
            <person name="Jeffries C."/>
            <person name="Rohde M."/>
            <person name="Sikorski J."/>
            <person name="Pukall R."/>
            <person name="Goker M."/>
            <person name="Woyke T."/>
            <person name="Bristow J."/>
            <person name="Eisen J."/>
            <person name="Markowitz V."/>
            <person name="Hugenholtz P."/>
            <person name="Kyrpides N."/>
            <person name="Klenk H."/>
        </authorList>
    </citation>
    <scope>NUCLEOTIDE SEQUENCE [LARGE SCALE GENOMIC DNA]</scope>
    <source>
        <strain evidence="3">ATCC 9345 / DSM 20595 / CCUG 17215 / LMG 16163 / NBRC 15585 / NCTC 8452 / 11018</strain>
    </source>
</reference>
<dbReference type="RefSeq" id="WP_013169383.1">
    <property type="nucleotide sequence ID" value="NC_014218.1"/>
</dbReference>
<feature type="domain" description="SprT-like" evidence="1">
    <location>
        <begin position="2"/>
        <end position="138"/>
    </location>
</feature>
<dbReference type="eggNOG" id="COG3091">
    <property type="taxonomic scope" value="Bacteria"/>
</dbReference>
<dbReference type="SMART" id="SM00731">
    <property type="entry name" value="SprT"/>
    <property type="match status" value="1"/>
</dbReference>
<dbReference type="InterPro" id="IPR006640">
    <property type="entry name" value="SprT-like_domain"/>
</dbReference>
<dbReference type="STRING" id="644284.Arch_0122"/>
<name>D7BLT6_ARCHD</name>
<dbReference type="OrthoDB" id="9793623at2"/>
<dbReference type="AlphaFoldDB" id="D7BLT6"/>
<protein>
    <recommendedName>
        <fullName evidence="1">SprT-like domain-containing protein</fullName>
    </recommendedName>
</protein>
<evidence type="ECO:0000313" key="3">
    <source>
        <dbReference type="Proteomes" id="UP000000376"/>
    </source>
</evidence>
<gene>
    <name evidence="2" type="ordered locus">Arch_0122</name>
</gene>
<dbReference type="HOGENOM" id="CLU_104499_1_0_11"/>
<evidence type="ECO:0000259" key="1">
    <source>
        <dbReference type="SMART" id="SM00731"/>
    </source>
</evidence>
<dbReference type="Gene3D" id="3.30.2010.10">
    <property type="entry name" value="Metalloproteases ('zincins'), catalytic domain"/>
    <property type="match status" value="1"/>
</dbReference>
<accession>D7BLT6</accession>
<dbReference type="Pfam" id="PF10263">
    <property type="entry name" value="SprT-like"/>
    <property type="match status" value="1"/>
</dbReference>
<dbReference type="EMBL" id="CP002045">
    <property type="protein sequence ID" value="ADH91885.1"/>
    <property type="molecule type" value="Genomic_DNA"/>
</dbReference>
<dbReference type="Proteomes" id="UP000000376">
    <property type="component" value="Chromosome"/>
</dbReference>
<proteinExistence type="predicted"/>
<keyword evidence="3" id="KW-1185">Reference proteome</keyword>
<dbReference type="GO" id="GO:0006950">
    <property type="term" value="P:response to stress"/>
    <property type="evidence" value="ECO:0007669"/>
    <property type="project" value="UniProtKB-ARBA"/>
</dbReference>
<evidence type="ECO:0000313" key="2">
    <source>
        <dbReference type="EMBL" id="ADH91885.1"/>
    </source>
</evidence>